<dbReference type="EMBL" id="LCRD01000044">
    <property type="protein sequence ID" value="KKW29446.1"/>
    <property type="molecule type" value="Genomic_DNA"/>
</dbReference>
<sequence>MSDEVKNVEVPAKFQALVSEIEKMSVLDLSELVKVLEDKFGVSAAAPAMMMAAPAAAGAAAAEEKTAFTVELVASGDSKINVIKVVREITGLGLKEAKDIVDAAPKAVKENVSKAEADDMKKKLEEAGATVTLK</sequence>
<dbReference type="SUPFAM" id="SSF54736">
    <property type="entry name" value="ClpS-like"/>
    <property type="match status" value="1"/>
</dbReference>
<comment type="function">
    <text evidence="4">Forms part of the ribosomal stalk which helps the ribosome interact with GTP-bound translation factors. Is thus essential for accurate translation.</text>
</comment>
<reference evidence="7 8" key="1">
    <citation type="journal article" date="2015" name="Nature">
        <title>rRNA introns, odd ribosomes, and small enigmatic genomes across a large radiation of phyla.</title>
        <authorList>
            <person name="Brown C.T."/>
            <person name="Hug L.A."/>
            <person name="Thomas B.C."/>
            <person name="Sharon I."/>
            <person name="Castelle C.J."/>
            <person name="Singh A."/>
            <person name="Wilkins M.J."/>
            <person name="Williams K.H."/>
            <person name="Banfield J.F."/>
        </authorList>
    </citation>
    <scope>NUCLEOTIDE SEQUENCE [LARGE SCALE GENOMIC DNA]</scope>
</reference>
<dbReference type="Proteomes" id="UP000034846">
    <property type="component" value="Unassembled WGS sequence"/>
</dbReference>
<dbReference type="PATRIC" id="fig|1618989.3.peg.632"/>
<dbReference type="PANTHER" id="PTHR45987">
    <property type="entry name" value="39S RIBOSOMAL PROTEIN L12"/>
    <property type="match status" value="1"/>
</dbReference>
<dbReference type="FunFam" id="3.30.1390.10:FF:000001">
    <property type="entry name" value="50S ribosomal protein L7/L12"/>
    <property type="match status" value="1"/>
</dbReference>
<dbReference type="Gene3D" id="3.30.1390.10">
    <property type="match status" value="1"/>
</dbReference>
<evidence type="ECO:0000256" key="3">
    <source>
        <dbReference type="ARBA" id="ARBA00023274"/>
    </source>
</evidence>
<keyword evidence="2 4" id="KW-0689">Ribosomal protein</keyword>
<name>A0A0G1XES1_9BACT</name>
<evidence type="ECO:0000313" key="7">
    <source>
        <dbReference type="EMBL" id="KKW29446.1"/>
    </source>
</evidence>
<dbReference type="NCBIfam" id="TIGR00855">
    <property type="entry name" value="L12"/>
    <property type="match status" value="1"/>
</dbReference>
<evidence type="ECO:0000256" key="2">
    <source>
        <dbReference type="ARBA" id="ARBA00022980"/>
    </source>
</evidence>
<accession>A0A0G1XES1</accession>
<evidence type="ECO:0000256" key="4">
    <source>
        <dbReference type="HAMAP-Rule" id="MF_00368"/>
    </source>
</evidence>
<dbReference type="InterPro" id="IPR008932">
    <property type="entry name" value="Ribosomal_bL12_oligo"/>
</dbReference>
<evidence type="ECO:0000259" key="5">
    <source>
        <dbReference type="Pfam" id="PF00542"/>
    </source>
</evidence>
<proteinExistence type="inferred from homology"/>
<dbReference type="Pfam" id="PF00542">
    <property type="entry name" value="Ribosomal_L12"/>
    <property type="match status" value="1"/>
</dbReference>
<dbReference type="HAMAP" id="MF_00368">
    <property type="entry name" value="Ribosomal_bL12"/>
    <property type="match status" value="1"/>
</dbReference>
<protein>
    <recommendedName>
        <fullName evidence="4">Large ribosomal subunit protein bL12</fullName>
    </recommendedName>
</protein>
<evidence type="ECO:0000259" key="6">
    <source>
        <dbReference type="Pfam" id="PF16320"/>
    </source>
</evidence>
<dbReference type="InterPro" id="IPR000206">
    <property type="entry name" value="Ribosomal_bL12"/>
</dbReference>
<dbReference type="Pfam" id="PF16320">
    <property type="entry name" value="Ribosomal_L12_N"/>
    <property type="match status" value="1"/>
</dbReference>
<comment type="subunit">
    <text evidence="4">Homodimer. Part of the ribosomal stalk of the 50S ribosomal subunit. Forms a multimeric L10(L12)X complex, where L10 forms an elongated spine to which 2 to 4 L12 dimers bind in a sequential fashion. Binds GTP-bound translation factors.</text>
</comment>
<dbReference type="AlphaFoldDB" id="A0A0G1XES1"/>
<dbReference type="CDD" id="cd00387">
    <property type="entry name" value="Ribosomal_L7_L12"/>
    <property type="match status" value="1"/>
</dbReference>
<dbReference type="PANTHER" id="PTHR45987:SF4">
    <property type="entry name" value="LARGE RIBOSOMAL SUBUNIT PROTEIN BL12M"/>
    <property type="match status" value="1"/>
</dbReference>
<dbReference type="InterPro" id="IPR013823">
    <property type="entry name" value="Ribosomal_bL12_C"/>
</dbReference>
<feature type="domain" description="Large ribosomal subunit protein bL12 oligomerization" evidence="6">
    <location>
        <begin position="15"/>
        <end position="60"/>
    </location>
</feature>
<evidence type="ECO:0000256" key="1">
    <source>
        <dbReference type="ARBA" id="ARBA00007197"/>
    </source>
</evidence>
<comment type="caution">
    <text evidence="7">The sequence shown here is derived from an EMBL/GenBank/DDBJ whole genome shotgun (WGS) entry which is preliminary data.</text>
</comment>
<gene>
    <name evidence="4" type="primary">rplL</name>
    <name evidence="7" type="ORF">UY72_C0044G0003</name>
</gene>
<dbReference type="InterPro" id="IPR036235">
    <property type="entry name" value="Ribosomal_bL12_oligo_N_sf"/>
</dbReference>
<dbReference type="GO" id="GO:0022625">
    <property type="term" value="C:cytosolic large ribosomal subunit"/>
    <property type="evidence" value="ECO:0007669"/>
    <property type="project" value="TreeGrafter"/>
</dbReference>
<dbReference type="GO" id="GO:0003735">
    <property type="term" value="F:structural constituent of ribosome"/>
    <property type="evidence" value="ECO:0007669"/>
    <property type="project" value="InterPro"/>
</dbReference>
<organism evidence="7 8">
    <name type="scientific">Candidatus Uhrbacteria bacterium GW2011_GWD2_52_7</name>
    <dbReference type="NCBI Taxonomy" id="1618989"/>
    <lineage>
        <taxon>Bacteria</taxon>
        <taxon>Candidatus Uhriibacteriota</taxon>
    </lineage>
</organism>
<feature type="domain" description="Large ribosomal subunit protein bL12 C-terminal" evidence="5">
    <location>
        <begin position="68"/>
        <end position="134"/>
    </location>
</feature>
<dbReference type="SUPFAM" id="SSF48300">
    <property type="entry name" value="Ribosomal protein L7/12, oligomerisation (N-terminal) domain"/>
    <property type="match status" value="1"/>
</dbReference>
<comment type="similarity">
    <text evidence="1 4">Belongs to the bacterial ribosomal protein bL12 family.</text>
</comment>
<dbReference type="GO" id="GO:0006412">
    <property type="term" value="P:translation"/>
    <property type="evidence" value="ECO:0007669"/>
    <property type="project" value="UniProtKB-UniRule"/>
</dbReference>
<evidence type="ECO:0000313" key="8">
    <source>
        <dbReference type="Proteomes" id="UP000034846"/>
    </source>
</evidence>
<dbReference type="GO" id="GO:0003729">
    <property type="term" value="F:mRNA binding"/>
    <property type="evidence" value="ECO:0007669"/>
    <property type="project" value="TreeGrafter"/>
</dbReference>
<dbReference type="InterPro" id="IPR014719">
    <property type="entry name" value="Ribosomal_bL12_C/ClpS-like"/>
</dbReference>
<keyword evidence="3 4" id="KW-0687">Ribonucleoprotein</keyword>
<dbReference type="Gene3D" id="1.20.5.710">
    <property type="entry name" value="Single helix bin"/>
    <property type="match status" value="1"/>
</dbReference>